<dbReference type="Proteomes" id="UP001199525">
    <property type="component" value="Unassembled WGS sequence"/>
</dbReference>
<name>A0ABS8IKG7_9NOSO</name>
<gene>
    <name evidence="1" type="ORF">LC586_37790</name>
</gene>
<accession>A0ABS8IKG7</accession>
<proteinExistence type="predicted"/>
<reference evidence="1 2" key="1">
    <citation type="journal article" date="2021" name="Microorganisms">
        <title>Genome Evolution of Filamentous Cyanobacterium Nostoc Species: From Facultative Symbiosis to Free Living.</title>
        <authorList>
            <person name="Huo D."/>
            <person name="Li H."/>
            <person name="Cai F."/>
            <person name="Guo X."/>
            <person name="Qiao Z."/>
            <person name="Wang W."/>
            <person name="Yu G."/>
            <person name="Li R."/>
        </authorList>
    </citation>
    <scope>NUCLEOTIDE SEQUENCE [LARGE SCALE GENOMIC DNA]</scope>
    <source>
        <strain evidence="1 2">CHAB 5714</strain>
    </source>
</reference>
<sequence length="45" mass="5188">MLKLEVASVTVSDRLKGVPDYNAIAWLEILNCYEHRRRATARQIS</sequence>
<evidence type="ECO:0000313" key="2">
    <source>
        <dbReference type="Proteomes" id="UP001199525"/>
    </source>
</evidence>
<comment type="caution">
    <text evidence="1">The sequence shown here is derived from an EMBL/GenBank/DDBJ whole genome shotgun (WGS) entry which is preliminary data.</text>
</comment>
<evidence type="ECO:0000313" key="1">
    <source>
        <dbReference type="EMBL" id="MCC5604742.1"/>
    </source>
</evidence>
<protein>
    <submittedName>
        <fullName evidence="1">Uncharacterized protein</fullName>
    </submittedName>
</protein>
<organism evidence="1 2">
    <name type="scientific">Nostoc favosum CHAB5714</name>
    <dbReference type="NCBI Taxonomy" id="2780399"/>
    <lineage>
        <taxon>Bacteria</taxon>
        <taxon>Bacillati</taxon>
        <taxon>Cyanobacteriota</taxon>
        <taxon>Cyanophyceae</taxon>
        <taxon>Nostocales</taxon>
        <taxon>Nostocaceae</taxon>
        <taxon>Nostoc</taxon>
        <taxon>Nostoc favosum</taxon>
    </lineage>
</organism>
<keyword evidence="2" id="KW-1185">Reference proteome</keyword>
<dbReference type="EMBL" id="JAIVFQ010000152">
    <property type="protein sequence ID" value="MCC5604742.1"/>
    <property type="molecule type" value="Genomic_DNA"/>
</dbReference>
<dbReference type="RefSeq" id="WP_229490810.1">
    <property type="nucleotide sequence ID" value="NZ_JAIVFQ010000152.1"/>
</dbReference>